<dbReference type="PANTHER" id="PTHR43401:SF5">
    <property type="entry name" value="ALCOHOL DEHYDROGENASE-RELATED"/>
    <property type="match status" value="1"/>
</dbReference>
<name>A0A7X3MW85_9HYPH</name>
<reference evidence="3 4" key="2">
    <citation type="submission" date="2020-01" db="EMBL/GenBank/DDBJ databases">
        <title>Microvirga sp. nov., an arsenate reduction bacterium isolated from Tibet hotspring sediments.</title>
        <authorList>
            <person name="Xian W.-D."/>
            <person name="Li W.-J."/>
        </authorList>
    </citation>
    <scope>NUCLEOTIDE SEQUENCE [LARGE SCALE GENOMIC DNA]</scope>
    <source>
        <strain evidence="3 4">KCTC 23863</strain>
    </source>
</reference>
<keyword evidence="4" id="KW-1185">Reference proteome</keyword>
<dbReference type="OrthoDB" id="9773078at2"/>
<organism evidence="3 4">
    <name type="scientific">Microvirga makkahensis</name>
    <dbReference type="NCBI Taxonomy" id="1128670"/>
    <lineage>
        <taxon>Bacteria</taxon>
        <taxon>Pseudomonadati</taxon>
        <taxon>Pseudomonadota</taxon>
        <taxon>Alphaproteobacteria</taxon>
        <taxon>Hyphomicrobiales</taxon>
        <taxon>Methylobacteriaceae</taxon>
        <taxon>Microvirga</taxon>
    </lineage>
</organism>
<dbReference type="Proteomes" id="UP000436483">
    <property type="component" value="Unassembled WGS sequence"/>
</dbReference>
<dbReference type="Gene3D" id="3.90.180.10">
    <property type="entry name" value="Medium-chain alcohol dehydrogenases, catalytic domain"/>
    <property type="match status" value="1"/>
</dbReference>
<dbReference type="InterPro" id="IPR011032">
    <property type="entry name" value="GroES-like_sf"/>
</dbReference>
<dbReference type="Pfam" id="PF08240">
    <property type="entry name" value="ADH_N"/>
    <property type="match status" value="1"/>
</dbReference>
<dbReference type="InterPro" id="IPR013154">
    <property type="entry name" value="ADH-like_N"/>
</dbReference>
<dbReference type="InterPro" id="IPR050129">
    <property type="entry name" value="Zn_alcohol_dh"/>
</dbReference>
<keyword evidence="1" id="KW-0560">Oxidoreductase</keyword>
<dbReference type="SUPFAM" id="SSF50129">
    <property type="entry name" value="GroES-like"/>
    <property type="match status" value="1"/>
</dbReference>
<dbReference type="AlphaFoldDB" id="A0A7X3MW85"/>
<protein>
    <submittedName>
        <fullName evidence="3">Alcohol dehydrogenase catalytic domain-containing protein</fullName>
    </submittedName>
</protein>
<gene>
    <name evidence="3" type="ORF">GR328_22570</name>
</gene>
<dbReference type="GO" id="GO:0016491">
    <property type="term" value="F:oxidoreductase activity"/>
    <property type="evidence" value="ECO:0007669"/>
    <property type="project" value="UniProtKB-KW"/>
</dbReference>
<evidence type="ECO:0000256" key="1">
    <source>
        <dbReference type="ARBA" id="ARBA00023002"/>
    </source>
</evidence>
<sequence length="66" mass="7159">MKAVLFEQFGQPPRVQSVPDPTPCTEGVVIKVEATGLCRSDWHGWMGHDPDVTLPHVPGHELAGTV</sequence>
<evidence type="ECO:0000313" key="3">
    <source>
        <dbReference type="EMBL" id="MXQ14188.1"/>
    </source>
</evidence>
<feature type="non-terminal residue" evidence="3">
    <location>
        <position position="66"/>
    </location>
</feature>
<proteinExistence type="predicted"/>
<feature type="domain" description="Alcohol dehydrogenase-like N-terminal" evidence="2">
    <location>
        <begin position="27"/>
        <end position="66"/>
    </location>
</feature>
<dbReference type="RefSeq" id="WP_160887862.1">
    <property type="nucleotide sequence ID" value="NZ_WURB01000028.1"/>
</dbReference>
<evidence type="ECO:0000259" key="2">
    <source>
        <dbReference type="Pfam" id="PF08240"/>
    </source>
</evidence>
<dbReference type="PANTHER" id="PTHR43401">
    <property type="entry name" value="L-THREONINE 3-DEHYDROGENASE"/>
    <property type="match status" value="1"/>
</dbReference>
<evidence type="ECO:0000313" key="4">
    <source>
        <dbReference type="Proteomes" id="UP000436483"/>
    </source>
</evidence>
<comment type="caution">
    <text evidence="3">The sequence shown here is derived from an EMBL/GenBank/DDBJ whole genome shotgun (WGS) entry which is preliminary data.</text>
</comment>
<accession>A0A7X3MW85</accession>
<reference evidence="3 4" key="1">
    <citation type="submission" date="2019-12" db="EMBL/GenBank/DDBJ databases">
        <authorList>
            <person name="Yuan C.-G."/>
        </authorList>
    </citation>
    <scope>NUCLEOTIDE SEQUENCE [LARGE SCALE GENOMIC DNA]</scope>
    <source>
        <strain evidence="3 4">KCTC 23863</strain>
    </source>
</reference>
<dbReference type="EMBL" id="WURB01000028">
    <property type="protein sequence ID" value="MXQ14188.1"/>
    <property type="molecule type" value="Genomic_DNA"/>
</dbReference>